<dbReference type="PANTHER" id="PTHR12993:SF11">
    <property type="entry name" value="N-ACETYLGLUCOSAMINYL-PHOSPHATIDYLINOSITOL DE-N-ACETYLASE"/>
    <property type="match status" value="1"/>
</dbReference>
<dbReference type="KEGG" id="bmyc:DJ92_777"/>
<dbReference type="InterPro" id="IPR024078">
    <property type="entry name" value="LmbE-like_dom_sf"/>
</dbReference>
<dbReference type="EMBL" id="NUTL01000125">
    <property type="protein sequence ID" value="PHE90180.1"/>
    <property type="molecule type" value="Genomic_DNA"/>
</dbReference>
<dbReference type="Pfam" id="PF02585">
    <property type="entry name" value="PIG-L"/>
    <property type="match status" value="1"/>
</dbReference>
<dbReference type="InterPro" id="IPR003737">
    <property type="entry name" value="GlcNAc_PI_deacetylase-related"/>
</dbReference>
<evidence type="ECO:0000313" key="5">
    <source>
        <dbReference type="Proteomes" id="UP000221918"/>
    </source>
</evidence>
<gene>
    <name evidence="4" type="ORF">COF81_24315</name>
    <name evidence="3" type="ORF">FOS08_25260</name>
</gene>
<dbReference type="SUPFAM" id="SSF102588">
    <property type="entry name" value="LmbE-like"/>
    <property type="match status" value="1"/>
</dbReference>
<reference evidence="3" key="2">
    <citation type="submission" date="2019-07" db="EMBL/GenBank/DDBJ databases">
        <title>Phylogenomic Reclassification of ATCC Bacillus Strains and Various Taxa within the Genus Bacillus.</title>
        <authorList>
            <person name="Riojas M.A."/>
            <person name="Frank A.M."/>
            <person name="Fenn S.L."/>
            <person name="King S.P."/>
            <person name="Brower S.M."/>
            <person name="Hazbon M.H."/>
        </authorList>
    </citation>
    <scope>NUCLEOTIDE SEQUENCE</scope>
    <source>
        <strain evidence="3">NR-12239</strain>
    </source>
</reference>
<evidence type="ECO:0000256" key="2">
    <source>
        <dbReference type="ARBA" id="ARBA00024609"/>
    </source>
</evidence>
<dbReference type="GO" id="GO:0016811">
    <property type="term" value="F:hydrolase activity, acting on carbon-nitrogen (but not peptide) bonds, in linear amides"/>
    <property type="evidence" value="ECO:0007669"/>
    <property type="project" value="TreeGrafter"/>
</dbReference>
<evidence type="ECO:0000313" key="6">
    <source>
        <dbReference type="Proteomes" id="UP001248134"/>
    </source>
</evidence>
<dbReference type="Gene3D" id="3.40.50.10320">
    <property type="entry name" value="LmbE-like"/>
    <property type="match status" value="1"/>
</dbReference>
<accession>C3AVJ8</accession>
<organism evidence="3 6">
    <name type="scientific">Bacillus pseudomycoides</name>
    <dbReference type="NCBI Taxonomy" id="64104"/>
    <lineage>
        <taxon>Bacteria</taxon>
        <taxon>Bacillati</taxon>
        <taxon>Bacillota</taxon>
        <taxon>Bacilli</taxon>
        <taxon>Bacillales</taxon>
        <taxon>Bacillaceae</taxon>
        <taxon>Bacillus</taxon>
        <taxon>Bacillus cereus group</taxon>
    </lineage>
</organism>
<dbReference type="PANTHER" id="PTHR12993">
    <property type="entry name" value="N-ACETYLGLUCOSAMINYL-PHOSPHATIDYLINOSITOL DE-N-ACETYLASE-RELATED"/>
    <property type="match status" value="1"/>
</dbReference>
<reference evidence="4 5" key="1">
    <citation type="submission" date="2017-09" db="EMBL/GenBank/DDBJ databases">
        <title>Large-scale bioinformatics analysis of Bacillus genomes uncovers conserved roles of natural products in bacterial physiology.</title>
        <authorList>
            <consortium name="Agbiome Team Llc"/>
            <person name="Bleich R.M."/>
            <person name="Grubbs K.J."/>
            <person name="Santa Maria K.C."/>
            <person name="Allen S.E."/>
            <person name="Farag S."/>
            <person name="Shank E.A."/>
            <person name="Bowers A."/>
        </authorList>
    </citation>
    <scope>NUCLEOTIDE SEQUENCE [LARGE SCALE GENOMIC DNA]</scope>
    <source>
        <strain evidence="4 5">AFS037265</strain>
    </source>
</reference>
<dbReference type="AlphaFoldDB" id="A0A2A8GZ00"/>
<evidence type="ECO:0000313" key="3">
    <source>
        <dbReference type="EMBL" id="MDR4329071.1"/>
    </source>
</evidence>
<sequence>MKDIVKKHLVIAPHHDDEVIGCGGTIAQAISKGEHIKVIIITKGDLSGGVGDLNEIVSNRENECIKACNTLGIEKENVKFLKKPDRSLVYSLDFVEEIIHEISLYKPNFIYFPHDMESDRDHRIVNEVVSEAIFLCQSGFLKEDCAPYIRMCLQYEVWTPMKNYQVVKDITRFIELKKASIKKYESQLKTLNLVDGVLGLNSYRGMQAGVQFAEVFRVVSK</sequence>
<dbReference type="Proteomes" id="UP000221918">
    <property type="component" value="Unassembled WGS sequence"/>
</dbReference>
<dbReference type="GeneID" id="34213657"/>
<accession>A0A2A8GZ00</accession>
<comment type="cofactor">
    <cofactor evidence="1">
        <name>Zn(2+)</name>
        <dbReference type="ChEBI" id="CHEBI:29105"/>
    </cofactor>
</comment>
<dbReference type="RefSeq" id="WP_003203739.1">
    <property type="nucleotide sequence ID" value="NZ_CM000743.1"/>
</dbReference>
<proteinExistence type="predicted"/>
<evidence type="ECO:0000313" key="4">
    <source>
        <dbReference type="EMBL" id="PHE90180.1"/>
    </source>
</evidence>
<comment type="caution">
    <text evidence="3">The sequence shown here is derived from an EMBL/GenBank/DDBJ whole genome shotgun (WGS) entry which is preliminary data.</text>
</comment>
<comment type="catalytic activity">
    <reaction evidence="2">
        <text>(S)-malyl N-acetyl-alpha-D-glucosaminide + H2O = (S)-malyl alpha-D-glucosaminide + acetate</text>
        <dbReference type="Rhea" id="RHEA:33411"/>
        <dbReference type="ChEBI" id="CHEBI:15377"/>
        <dbReference type="ChEBI" id="CHEBI:30089"/>
        <dbReference type="ChEBI" id="CHEBI:64870"/>
        <dbReference type="ChEBI" id="CHEBI:64871"/>
    </reaction>
</comment>
<protein>
    <submittedName>
        <fullName evidence="3">PIG-L family deacetylase</fullName>
    </submittedName>
</protein>
<evidence type="ECO:0000256" key="1">
    <source>
        <dbReference type="ARBA" id="ARBA00001947"/>
    </source>
</evidence>
<name>A0A2A8GZ00_9BACI</name>
<dbReference type="Proteomes" id="UP001248134">
    <property type="component" value="Unassembled WGS sequence"/>
</dbReference>
<dbReference type="EMBL" id="VLYX01000047">
    <property type="protein sequence ID" value="MDR4329071.1"/>
    <property type="molecule type" value="Genomic_DNA"/>
</dbReference>